<dbReference type="InterPro" id="IPR023997">
    <property type="entry name" value="TonB-dep_OMP_SusC/RagA_CS"/>
</dbReference>
<keyword evidence="7 8" id="KW-0998">Cell outer membrane</keyword>
<evidence type="ECO:0000256" key="2">
    <source>
        <dbReference type="ARBA" id="ARBA00022448"/>
    </source>
</evidence>
<dbReference type="Pfam" id="PF00593">
    <property type="entry name" value="TonB_dep_Rec_b-barrel"/>
    <property type="match status" value="1"/>
</dbReference>
<gene>
    <name evidence="13" type="ORF">MUY27_08420</name>
</gene>
<dbReference type="RefSeq" id="WP_245129563.1">
    <property type="nucleotide sequence ID" value="NZ_JALJEJ010000003.1"/>
</dbReference>
<evidence type="ECO:0000256" key="5">
    <source>
        <dbReference type="ARBA" id="ARBA00023077"/>
    </source>
</evidence>
<name>A0A9X2B8U1_9SPHI</name>
<evidence type="ECO:0000256" key="9">
    <source>
        <dbReference type="RuleBase" id="RU003357"/>
    </source>
</evidence>
<keyword evidence="5 9" id="KW-0798">TonB box</keyword>
<feature type="chain" id="PRO_5040976460" evidence="10">
    <location>
        <begin position="27"/>
        <end position="1006"/>
    </location>
</feature>
<dbReference type="SUPFAM" id="SSF49464">
    <property type="entry name" value="Carboxypeptidase regulatory domain-like"/>
    <property type="match status" value="1"/>
</dbReference>
<keyword evidence="14" id="KW-1185">Reference proteome</keyword>
<feature type="signal peptide" evidence="10">
    <location>
        <begin position="1"/>
        <end position="26"/>
    </location>
</feature>
<evidence type="ECO:0000256" key="4">
    <source>
        <dbReference type="ARBA" id="ARBA00022692"/>
    </source>
</evidence>
<evidence type="ECO:0000256" key="1">
    <source>
        <dbReference type="ARBA" id="ARBA00004571"/>
    </source>
</evidence>
<dbReference type="NCBIfam" id="TIGR04056">
    <property type="entry name" value="OMP_RagA_SusC"/>
    <property type="match status" value="1"/>
</dbReference>
<dbReference type="NCBIfam" id="TIGR04057">
    <property type="entry name" value="SusC_RagA_signa"/>
    <property type="match status" value="1"/>
</dbReference>
<evidence type="ECO:0000313" key="14">
    <source>
        <dbReference type="Proteomes" id="UP001139450"/>
    </source>
</evidence>
<dbReference type="InterPro" id="IPR023996">
    <property type="entry name" value="TonB-dep_OMP_SusC/RagA"/>
</dbReference>
<dbReference type="InterPro" id="IPR036942">
    <property type="entry name" value="Beta-barrel_TonB_sf"/>
</dbReference>
<dbReference type="Pfam" id="PF13715">
    <property type="entry name" value="CarbopepD_reg_2"/>
    <property type="match status" value="1"/>
</dbReference>
<keyword evidence="3 8" id="KW-1134">Transmembrane beta strand</keyword>
<keyword evidence="2 8" id="KW-0813">Transport</keyword>
<evidence type="ECO:0000256" key="8">
    <source>
        <dbReference type="PROSITE-ProRule" id="PRU01360"/>
    </source>
</evidence>
<dbReference type="InterPro" id="IPR037066">
    <property type="entry name" value="Plug_dom_sf"/>
</dbReference>
<dbReference type="PROSITE" id="PS52016">
    <property type="entry name" value="TONB_DEPENDENT_REC_3"/>
    <property type="match status" value="1"/>
</dbReference>
<dbReference type="InterPro" id="IPR039426">
    <property type="entry name" value="TonB-dep_rcpt-like"/>
</dbReference>
<evidence type="ECO:0000259" key="11">
    <source>
        <dbReference type="Pfam" id="PF00593"/>
    </source>
</evidence>
<evidence type="ECO:0000259" key="12">
    <source>
        <dbReference type="Pfam" id="PF07715"/>
    </source>
</evidence>
<keyword evidence="6 8" id="KW-0472">Membrane</keyword>
<proteinExistence type="inferred from homology"/>
<organism evidence="13 14">
    <name type="scientific">Mucilaginibacter straminoryzae</name>
    <dbReference type="NCBI Taxonomy" id="2932774"/>
    <lineage>
        <taxon>Bacteria</taxon>
        <taxon>Pseudomonadati</taxon>
        <taxon>Bacteroidota</taxon>
        <taxon>Sphingobacteriia</taxon>
        <taxon>Sphingobacteriales</taxon>
        <taxon>Sphingobacteriaceae</taxon>
        <taxon>Mucilaginibacter</taxon>
    </lineage>
</organism>
<feature type="domain" description="TonB-dependent receptor-like beta-barrel" evidence="11">
    <location>
        <begin position="419"/>
        <end position="961"/>
    </location>
</feature>
<comment type="caution">
    <text evidence="13">The sequence shown here is derived from an EMBL/GenBank/DDBJ whole genome shotgun (WGS) entry which is preliminary data.</text>
</comment>
<evidence type="ECO:0000313" key="13">
    <source>
        <dbReference type="EMBL" id="MCJ8209731.1"/>
    </source>
</evidence>
<dbReference type="GO" id="GO:0009279">
    <property type="term" value="C:cell outer membrane"/>
    <property type="evidence" value="ECO:0007669"/>
    <property type="project" value="UniProtKB-SubCell"/>
</dbReference>
<dbReference type="Gene3D" id="2.60.40.1120">
    <property type="entry name" value="Carboxypeptidase-like, regulatory domain"/>
    <property type="match status" value="1"/>
</dbReference>
<dbReference type="EMBL" id="JALJEJ010000003">
    <property type="protein sequence ID" value="MCJ8209731.1"/>
    <property type="molecule type" value="Genomic_DNA"/>
</dbReference>
<evidence type="ECO:0000256" key="6">
    <source>
        <dbReference type="ARBA" id="ARBA00023136"/>
    </source>
</evidence>
<comment type="similarity">
    <text evidence="8 9">Belongs to the TonB-dependent receptor family.</text>
</comment>
<dbReference type="InterPro" id="IPR000531">
    <property type="entry name" value="Beta-barrel_TonB"/>
</dbReference>
<dbReference type="InterPro" id="IPR008969">
    <property type="entry name" value="CarboxyPept-like_regulatory"/>
</dbReference>
<protein>
    <submittedName>
        <fullName evidence="13">SusC/RagA family TonB-linked outer membrane protein</fullName>
    </submittedName>
</protein>
<dbReference type="InterPro" id="IPR012910">
    <property type="entry name" value="Plug_dom"/>
</dbReference>
<comment type="subcellular location">
    <subcellularLocation>
        <location evidence="1 8">Cell outer membrane</location>
        <topology evidence="1 8">Multi-pass membrane protein</topology>
    </subcellularLocation>
</comment>
<dbReference type="Gene3D" id="2.170.130.10">
    <property type="entry name" value="TonB-dependent receptor, plug domain"/>
    <property type="match status" value="1"/>
</dbReference>
<sequence>MKLKNVLEKFIPACFCLIVLCCNAFAQSSFVKGKVFDSKGLPVPGATVKIKGSTKGTTTAADGSFAINNTPPNTVLVISAVGYNTQEVTAKATLTVTLSDNNQTLTDVVVTALGVKRDKRILTYSTQQIKSDEITQAKDPNLLNAIDGKVSGVQITTSSGTPGSSSRIVIRGASSFYGDNQALMVVDGVPINNDETGTLNSGPGANRLVDIDPSIIESMDVLKGAAATALYGSSGANGVIIITTKNGSKNKAPSVNFSSDYSVDNALFPKVQNKYSQGFNGQYYDGVTRKTSTSWGALMDTLKINGQPAPVYNQLKEFFPTGSSRNNTVSVNGGNAASSYYFSYGNYYQKGTVPATDFLRNTFFAKFGNQLSKQVNTTFQLNYSNSQKNSLPEGYALESPVWTIFTAPISYNLLPYLDASGNQRLYRYSRNNPYWVVNNIYNKSGVNRFLPTFTTDYAPLSWLTITERFGADVYTETDKYKEAAGSVSNPNGRIIDQTINFRQFNNDFFLKGNKKFGDFDVDLVLGNNIYSKYVQYLYGTGTGLTIANFDNVSSASTITYGEGHYLTRKIGFYAQSNIDYKRFLILSLTGRYDGSSKLSIDHSYYPYGSAATSFILSEFFSQSLADVMNLAKFRVSYATVGNDGVDPYSLQTPYSSVGVRNISFPYMGQAGFLLSSVLGNPNLKNERINEFETGFEGGWFKNRITLEASYFQKQTKFGIIPGVTIAPSTGYNGTTVNTGVMRNRGIEVLLGGKPVRSKDFSWDVTINFSRIRNKVLAINGDLQQIGNGFTTIIDGQPYGTIFGTRYARTASGQLKIGADGLPYADAAQGIIGDINPKWTGGITNNFRYKQFNFSFFFDIKKGGDIQNNVDGYGYFYGTPKVTEDRGLRVVPGISDVTGQANTVAVSGQSYYQRINGITESVIQDGTYVKLRNASIGYSFKPSWLVHTPFKMVALSVTGRNLWIYAPHFTGGDPEVSSFGASNGAQGIYSFSTPTSRSVDFNLKFTL</sequence>
<keyword evidence="10" id="KW-0732">Signal</keyword>
<dbReference type="Gene3D" id="2.40.170.20">
    <property type="entry name" value="TonB-dependent receptor, beta-barrel domain"/>
    <property type="match status" value="1"/>
</dbReference>
<accession>A0A9X2B8U1</accession>
<evidence type="ECO:0000256" key="3">
    <source>
        <dbReference type="ARBA" id="ARBA00022452"/>
    </source>
</evidence>
<dbReference type="Proteomes" id="UP001139450">
    <property type="component" value="Unassembled WGS sequence"/>
</dbReference>
<dbReference type="Pfam" id="PF07715">
    <property type="entry name" value="Plug"/>
    <property type="match status" value="1"/>
</dbReference>
<feature type="domain" description="TonB-dependent receptor plug" evidence="12">
    <location>
        <begin position="120"/>
        <end position="239"/>
    </location>
</feature>
<evidence type="ECO:0000256" key="7">
    <source>
        <dbReference type="ARBA" id="ARBA00023237"/>
    </source>
</evidence>
<keyword evidence="4 8" id="KW-0812">Transmembrane</keyword>
<dbReference type="SUPFAM" id="SSF56935">
    <property type="entry name" value="Porins"/>
    <property type="match status" value="1"/>
</dbReference>
<evidence type="ECO:0000256" key="10">
    <source>
        <dbReference type="SAM" id="SignalP"/>
    </source>
</evidence>
<reference evidence="13" key="1">
    <citation type="submission" date="2022-04" db="EMBL/GenBank/DDBJ databases">
        <title>Mucilaginibacter sp. RS28 isolated from freshwater.</title>
        <authorList>
            <person name="Ko S.-R."/>
        </authorList>
    </citation>
    <scope>NUCLEOTIDE SEQUENCE</scope>
    <source>
        <strain evidence="13">RS28</strain>
    </source>
</reference>
<dbReference type="AlphaFoldDB" id="A0A9X2B8U1"/>